<organism evidence="1 2">
    <name type="scientific">Flavobacterium jumunjinense</name>
    <dbReference type="NCBI Taxonomy" id="998845"/>
    <lineage>
        <taxon>Bacteria</taxon>
        <taxon>Pseudomonadati</taxon>
        <taxon>Bacteroidota</taxon>
        <taxon>Flavobacteriia</taxon>
        <taxon>Flavobacteriales</taxon>
        <taxon>Flavobacteriaceae</taxon>
        <taxon>Flavobacterium</taxon>
    </lineage>
</organism>
<dbReference type="Proteomes" id="UP001589607">
    <property type="component" value="Unassembled WGS sequence"/>
</dbReference>
<dbReference type="EMBL" id="JBHMEY010000020">
    <property type="protein sequence ID" value="MFB9096826.1"/>
    <property type="molecule type" value="Genomic_DNA"/>
</dbReference>
<dbReference type="RefSeq" id="WP_236456749.1">
    <property type="nucleotide sequence ID" value="NZ_CBCSGE010000018.1"/>
</dbReference>
<sequence length="230" mass="26670">MKFFSLFFFFMSWISLNSNGKNDNCFLLENYNEVKTAIRNEKLKLLTDKADFAAISIAFENNLVNKIFPFWYGTKWSFEGYSNVPNQGEIACGYFVSTTLKHIGINVNRYMLAQQLPINEAYSLSLSNEVINIKGASFFDVKDEFYEAISDGVYFIGINRNHVGFIYRNANKIYIIHSNYFSGFVEKELIEESQVLQMFSNFYLVPISSNKELMSSWINNKEVKVVTSYK</sequence>
<reference evidence="1 2" key="1">
    <citation type="submission" date="2024-09" db="EMBL/GenBank/DDBJ databases">
        <authorList>
            <person name="Sun Q."/>
            <person name="Mori K."/>
        </authorList>
    </citation>
    <scope>NUCLEOTIDE SEQUENCE [LARGE SCALE GENOMIC DNA]</scope>
    <source>
        <strain evidence="1 2">CECT 7955</strain>
    </source>
</reference>
<gene>
    <name evidence="1" type="ORF">ACFFVF_09885</name>
</gene>
<comment type="caution">
    <text evidence="1">The sequence shown here is derived from an EMBL/GenBank/DDBJ whole genome shotgun (WGS) entry which is preliminary data.</text>
</comment>
<accession>A0ABV5GPC5</accession>
<name>A0ABV5GPC5_9FLAO</name>
<proteinExistence type="predicted"/>
<evidence type="ECO:0008006" key="3">
    <source>
        <dbReference type="Google" id="ProtNLM"/>
    </source>
</evidence>
<evidence type="ECO:0000313" key="1">
    <source>
        <dbReference type="EMBL" id="MFB9096826.1"/>
    </source>
</evidence>
<evidence type="ECO:0000313" key="2">
    <source>
        <dbReference type="Proteomes" id="UP001589607"/>
    </source>
</evidence>
<protein>
    <recommendedName>
        <fullName evidence="3">DUF1460 domain-containing protein</fullName>
    </recommendedName>
</protein>
<keyword evidence="2" id="KW-1185">Reference proteome</keyword>